<dbReference type="AlphaFoldDB" id="A0A6M0H4P2"/>
<feature type="domain" description="Peptidase S8/S53" evidence="2">
    <location>
        <begin position="110"/>
        <end position="259"/>
    </location>
</feature>
<accession>A0A6M0H4P2</accession>
<proteinExistence type="predicted"/>
<evidence type="ECO:0000259" key="2">
    <source>
        <dbReference type="Pfam" id="PF00082"/>
    </source>
</evidence>
<keyword evidence="1" id="KW-0732">Signal</keyword>
<reference evidence="3 4" key="1">
    <citation type="submission" date="2020-02" db="EMBL/GenBank/DDBJ databases">
        <title>Genome assembly of a novel Clostridium senegalense strain.</title>
        <authorList>
            <person name="Gupta T.B."/>
            <person name="Jauregui R."/>
            <person name="Maclean P."/>
            <person name="Nawarathana A."/>
            <person name="Brightwell G."/>
        </authorList>
    </citation>
    <scope>NUCLEOTIDE SEQUENCE [LARGE SCALE GENOMIC DNA]</scope>
    <source>
        <strain evidence="3 4">AGRFS4</strain>
    </source>
</reference>
<feature type="chain" id="PRO_5038951044" evidence="1">
    <location>
        <begin position="21"/>
        <end position="398"/>
    </location>
</feature>
<keyword evidence="4" id="KW-1185">Reference proteome</keyword>
<dbReference type="PROSITE" id="PS51257">
    <property type="entry name" value="PROKAR_LIPOPROTEIN"/>
    <property type="match status" value="1"/>
</dbReference>
<dbReference type="Proteomes" id="UP000481872">
    <property type="component" value="Unassembled WGS sequence"/>
</dbReference>
<dbReference type="Pfam" id="PF00082">
    <property type="entry name" value="Peptidase_S8"/>
    <property type="match status" value="1"/>
</dbReference>
<feature type="signal peptide" evidence="1">
    <location>
        <begin position="1"/>
        <end position="20"/>
    </location>
</feature>
<dbReference type="RefSeq" id="WP_199870084.1">
    <property type="nucleotide sequence ID" value="NZ_JAAGPU010000017.1"/>
</dbReference>
<dbReference type="InterPro" id="IPR000209">
    <property type="entry name" value="Peptidase_S8/S53_dom"/>
</dbReference>
<dbReference type="GO" id="GO:0006508">
    <property type="term" value="P:proteolysis"/>
    <property type="evidence" value="ECO:0007669"/>
    <property type="project" value="InterPro"/>
</dbReference>
<protein>
    <submittedName>
        <fullName evidence="3">S8/S53 family peptidase</fullName>
    </submittedName>
</protein>
<dbReference type="Gene3D" id="3.40.50.200">
    <property type="entry name" value="Peptidase S8/S53 domain"/>
    <property type="match status" value="1"/>
</dbReference>
<gene>
    <name evidence="3" type="ORF">G3M99_10190</name>
</gene>
<comment type="caution">
    <text evidence="3">The sequence shown here is derived from an EMBL/GenBank/DDBJ whole genome shotgun (WGS) entry which is preliminary data.</text>
</comment>
<sequence>MKKFLTVIIAFMLMFTYGCSKSSNSIPKLSSLPKYEQNINSPYQVDVRDKDLSELDLTNELNNLEHAVFNTSTKWTKKLPNEYNPKKVLEYGKNPGLGLKSIHKKGINGENIGIAIIDKKLLKDHNEYKNNLQDYKEIHNLEMNLNMDGAAVASIAVGKNIGVAPKANLYYVATDWEDISSQSDGVQYNFIWLAESIDYIIEINKSLDSDKKIRVISASVGISENQKGYKEFMEAVDRAKEANIFVVTPYLNKTYGFGYDGLGREILQNPNETSSYNINEQCRKAFYEEKGELYNNKAEKLKYNEILLVPMDSRTVASETGKDDYVFYPCGGWNWCAPYISGLYALACQVNPDMTPDLFWKTALETGDSIKIQNDENQYELKKIVNPEKLMNKLKENK</sequence>
<name>A0A6M0H4P2_9CLOT</name>
<organism evidence="3 4">
    <name type="scientific">Clostridium senegalense</name>
    <dbReference type="NCBI Taxonomy" id="1465809"/>
    <lineage>
        <taxon>Bacteria</taxon>
        <taxon>Bacillati</taxon>
        <taxon>Bacillota</taxon>
        <taxon>Clostridia</taxon>
        <taxon>Eubacteriales</taxon>
        <taxon>Clostridiaceae</taxon>
        <taxon>Clostridium</taxon>
    </lineage>
</organism>
<evidence type="ECO:0000313" key="3">
    <source>
        <dbReference type="EMBL" id="NEU05214.1"/>
    </source>
</evidence>
<dbReference type="InterPro" id="IPR036852">
    <property type="entry name" value="Peptidase_S8/S53_dom_sf"/>
</dbReference>
<dbReference type="EMBL" id="JAAGPU010000017">
    <property type="protein sequence ID" value="NEU05214.1"/>
    <property type="molecule type" value="Genomic_DNA"/>
</dbReference>
<evidence type="ECO:0000313" key="4">
    <source>
        <dbReference type="Proteomes" id="UP000481872"/>
    </source>
</evidence>
<evidence type="ECO:0000256" key="1">
    <source>
        <dbReference type="SAM" id="SignalP"/>
    </source>
</evidence>
<dbReference type="SUPFAM" id="SSF52743">
    <property type="entry name" value="Subtilisin-like"/>
    <property type="match status" value="1"/>
</dbReference>
<dbReference type="GO" id="GO:0004252">
    <property type="term" value="F:serine-type endopeptidase activity"/>
    <property type="evidence" value="ECO:0007669"/>
    <property type="project" value="InterPro"/>
</dbReference>